<reference evidence="1" key="1">
    <citation type="submission" date="2015-12" db="EMBL/GenBank/DDBJ databases">
        <title>Gene expression during late stages of embryo sac development: a critical building block for successful pollen-pistil interactions.</title>
        <authorList>
            <person name="Liu Y."/>
            <person name="Joly V."/>
            <person name="Sabar M."/>
            <person name="Matton D.P."/>
        </authorList>
    </citation>
    <scope>NUCLEOTIDE SEQUENCE</scope>
</reference>
<name>A0A0V0HKD8_SOLCH</name>
<proteinExistence type="predicted"/>
<sequence>MQDASGGEGLEARSLRAGRCVWGGGGGPEARRLRDWGRDGGPRGSIKLFLTFAFFQELGWLFFPCSGNVNLT</sequence>
<organism evidence="1">
    <name type="scientific">Solanum chacoense</name>
    <name type="common">Chaco potato</name>
    <dbReference type="NCBI Taxonomy" id="4108"/>
    <lineage>
        <taxon>Eukaryota</taxon>
        <taxon>Viridiplantae</taxon>
        <taxon>Streptophyta</taxon>
        <taxon>Embryophyta</taxon>
        <taxon>Tracheophyta</taxon>
        <taxon>Spermatophyta</taxon>
        <taxon>Magnoliopsida</taxon>
        <taxon>eudicotyledons</taxon>
        <taxon>Gunneridae</taxon>
        <taxon>Pentapetalae</taxon>
        <taxon>asterids</taxon>
        <taxon>lamiids</taxon>
        <taxon>Solanales</taxon>
        <taxon>Solanaceae</taxon>
        <taxon>Solanoideae</taxon>
        <taxon>Solaneae</taxon>
        <taxon>Solanum</taxon>
    </lineage>
</organism>
<protein>
    <submittedName>
        <fullName evidence="1">Putative ovule protein</fullName>
    </submittedName>
</protein>
<dbReference type="AlphaFoldDB" id="A0A0V0HKD8"/>
<dbReference type="EMBL" id="GEDG01018645">
    <property type="protein sequence ID" value="JAP20616.1"/>
    <property type="molecule type" value="Transcribed_RNA"/>
</dbReference>
<evidence type="ECO:0000313" key="1">
    <source>
        <dbReference type="EMBL" id="JAP20616.1"/>
    </source>
</evidence>
<accession>A0A0V0HKD8</accession>